<protein>
    <submittedName>
        <fullName evidence="2">Uncharacterized protein</fullName>
    </submittedName>
</protein>
<feature type="compositionally biased region" description="Polar residues" evidence="1">
    <location>
        <begin position="1354"/>
        <end position="1366"/>
    </location>
</feature>
<evidence type="ECO:0000256" key="1">
    <source>
        <dbReference type="SAM" id="MobiDB-lite"/>
    </source>
</evidence>
<feature type="region of interest" description="Disordered" evidence="1">
    <location>
        <begin position="1350"/>
        <end position="1397"/>
    </location>
</feature>
<feature type="compositionally biased region" description="Polar residues" evidence="1">
    <location>
        <begin position="1388"/>
        <end position="1397"/>
    </location>
</feature>
<evidence type="ECO:0000313" key="2">
    <source>
        <dbReference type="EMBL" id="RAP37894.1"/>
    </source>
</evidence>
<dbReference type="EMBL" id="MVJN01000002">
    <property type="protein sequence ID" value="RAP37894.1"/>
    <property type="molecule type" value="Genomic_DNA"/>
</dbReference>
<organism evidence="2 3">
    <name type="scientific">Legionella quinlivanii</name>
    <dbReference type="NCBI Taxonomy" id="45073"/>
    <lineage>
        <taxon>Bacteria</taxon>
        <taxon>Pseudomonadati</taxon>
        <taxon>Pseudomonadota</taxon>
        <taxon>Gammaproteobacteria</taxon>
        <taxon>Legionellales</taxon>
        <taxon>Legionellaceae</taxon>
        <taxon>Legionella</taxon>
    </lineage>
</organism>
<evidence type="ECO:0000313" key="3">
    <source>
        <dbReference type="Proteomes" id="UP000249458"/>
    </source>
</evidence>
<dbReference type="Proteomes" id="UP000249458">
    <property type="component" value="Unassembled WGS sequence"/>
</dbReference>
<accession>A0A364LM66</accession>
<sequence length="1437" mass="164286">MNEITQNFINQSKDTLQKIINTYKEALQPLSLHEKVLFAYAQRCFEILTDIGQTREPVEAIEKALRKNWKFIKNSMLCYTALPTHKITEVWCQAAKLVAIHKPQNPLLYLMPDLQCAISNHNDYPDLIANTDLKTDDLTHIFSTHILNNAGTHLLPVKVLLLLNESIGIPRLDNPYFDDDTDPQSIRISDNEIYRLTHYSLDTKELFEAKLHFDALSLNHANLLGQLGILRQKMLENSRHGVGEERTAGHFFDKNIFDFLAWYEEIEDHSKVPKQVQVFINKIRGFTAPNIQPYSKSLLEKGLKSFEQLPAGDKESIEAFITPLKKLADDDQQFKQAQEAVQQALTQYDQLKDHLESPDEIRPFMDKIRELIGPSQPPYSKQVLNKILNAFNQLPFTERETLVKSITVLKGLIPTEEQLEEARQIIYQALKNLGIISIKEQQPPAASIPTTLKPHLEKLKRFAFKKNNQENPATCLISLGNELDMLLKNHGAVLAEVALGDKKQSAISEEAIKRFHTIKESFRQKLANKEPLHGYDRLGINRIIKDGLKLEVTFNHSDDFGILEALDEKELEELCSDPSIAANLLSINNSTPLIYFALTTSPGKLNATLGGLSRMLMNGSVKRLHHLVPLLTHLLHTLDNERCVALCNHLRDYLIKLCISSPKKFENALLFVLEQNKRSLLINTLFETIIQSISSAESFCQIYSFRCFAYSGRKDKLFDAMKDKLPALTSKIKDRTRVYNALSPEHRKIVFPNGLVDDTVKIKNLDDFISIYSSRHTLNRTGIFESNKEKLKTWVTSSRHLLKLFNTLSEVLFKELLESLGNKKLQKNLTPAEIPEISMHEDNLSFPLHCNHTCLLSSLVNTKAIKSYYHFTQIAEPFSRKQLYILNQAGNRLNPPLSVKDIADVDSRIESSLSPEESLALADARKWVKFFFNLIEKDLSRLDCNSTQMLSGMLQALAAPERKILFTNVIKPKLHFWLKSFSTDAGIIIPYLAESERQYVLEQILSKSQLSSLFQRASDYIYGPFKYLDTKQRLRVFRETKAAMLKCINSFYYMRDLFEVVAQTDEERIELFEIFKSRFSKMGSKTADRLSALFRSLPAEQRDEAFKLLKRFVPKVTTSTYDLVCIAESLTTKEMDSIRSKISIIEGNYFCQRTVKLMSEMDTETRKRTIEKIREFLPEQINSVDDFITISSFLTPRQCHKLFVDIFSTIASELIPPESVRLLNSLSWTQFFPIFNEIMEREQNFPAAQYVFCSLLETNGSADEFKAICNNKSYPLSHWIKSFNDLLFFLGKRSTINIILLLEEIKPLMPTLNLSTADLFVLENYLTQQEYAALTGGFISLPTQAKSPREEKTLTASPGRSSQSFFGSHKRKATDGAPTGSKRACTEAATQGSSASSDRFDLMDALFKINEDPDTTVTQDDLSFMDEEDLPQIWSWH</sequence>
<proteinExistence type="predicted"/>
<dbReference type="RefSeq" id="WP_112218441.1">
    <property type="nucleotide sequence ID" value="NZ_MVJN01000002.1"/>
</dbReference>
<name>A0A364LM66_9GAMM</name>
<gene>
    <name evidence="2" type="ORF">B1207_02585</name>
</gene>
<comment type="caution">
    <text evidence="2">The sequence shown here is derived from an EMBL/GenBank/DDBJ whole genome shotgun (WGS) entry which is preliminary data.</text>
</comment>
<reference evidence="2 3" key="1">
    <citation type="submission" date="2017-02" db="EMBL/GenBank/DDBJ databases">
        <title>Legionella quilivanii strain from human: case report and whole genome sequencing analysis.</title>
        <authorList>
            <person name="Lalancette C."/>
            <person name="Leduc J.-M."/>
            <person name="Levesque S."/>
            <person name="Fournier E."/>
            <person name="Saoud J."/>
            <person name="Faucher S.P."/>
            <person name="Bernard K."/>
            <person name="Martineau C."/>
            <person name="Longtin J."/>
        </authorList>
    </citation>
    <scope>NUCLEOTIDE SEQUENCE [LARGE SCALE GENOMIC DNA]</scope>
    <source>
        <strain evidence="2 3">ID143958</strain>
    </source>
</reference>